<name>G5BP93_HETGA</name>
<proteinExistence type="predicted"/>
<dbReference type="AlphaFoldDB" id="G5BP93"/>
<dbReference type="Proteomes" id="UP000006813">
    <property type="component" value="Unassembled WGS sequence"/>
</dbReference>
<evidence type="ECO:0000313" key="1">
    <source>
        <dbReference type="EMBL" id="EHB11104.1"/>
    </source>
</evidence>
<organism evidence="1 2">
    <name type="scientific">Heterocephalus glaber</name>
    <name type="common">Naked mole rat</name>
    <dbReference type="NCBI Taxonomy" id="10181"/>
    <lineage>
        <taxon>Eukaryota</taxon>
        <taxon>Metazoa</taxon>
        <taxon>Chordata</taxon>
        <taxon>Craniata</taxon>
        <taxon>Vertebrata</taxon>
        <taxon>Euteleostomi</taxon>
        <taxon>Mammalia</taxon>
        <taxon>Eutheria</taxon>
        <taxon>Euarchontoglires</taxon>
        <taxon>Glires</taxon>
        <taxon>Rodentia</taxon>
        <taxon>Hystricomorpha</taxon>
        <taxon>Bathyergidae</taxon>
        <taxon>Heterocephalus</taxon>
    </lineage>
</organism>
<reference evidence="1 2" key="1">
    <citation type="journal article" date="2011" name="Nature">
        <title>Genome sequencing reveals insights into physiology and longevity of the naked mole rat.</title>
        <authorList>
            <person name="Kim E.B."/>
            <person name="Fang X."/>
            <person name="Fushan A.A."/>
            <person name="Huang Z."/>
            <person name="Lobanov A.V."/>
            <person name="Han L."/>
            <person name="Marino S.M."/>
            <person name="Sun X."/>
            <person name="Turanov A.A."/>
            <person name="Yang P."/>
            <person name="Yim S.H."/>
            <person name="Zhao X."/>
            <person name="Kasaikina M.V."/>
            <person name="Stoletzki N."/>
            <person name="Peng C."/>
            <person name="Polak P."/>
            <person name="Xiong Z."/>
            <person name="Kiezun A."/>
            <person name="Zhu Y."/>
            <person name="Chen Y."/>
            <person name="Kryukov G.V."/>
            <person name="Zhang Q."/>
            <person name="Peshkin L."/>
            <person name="Yang L."/>
            <person name="Bronson R.T."/>
            <person name="Buffenstein R."/>
            <person name="Wang B."/>
            <person name="Han C."/>
            <person name="Li Q."/>
            <person name="Chen L."/>
            <person name="Zhao W."/>
            <person name="Sunyaev S.R."/>
            <person name="Park T.J."/>
            <person name="Zhang G."/>
            <person name="Wang J."/>
            <person name="Gladyshev V.N."/>
        </authorList>
    </citation>
    <scope>NUCLEOTIDE SEQUENCE [LARGE SCALE GENOMIC DNA]</scope>
</reference>
<dbReference type="InParanoid" id="G5BP93"/>
<evidence type="ECO:0000313" key="2">
    <source>
        <dbReference type="Proteomes" id="UP000006813"/>
    </source>
</evidence>
<sequence length="161" mass="16959">MSLSPPSPAPSPAGAPSCGAGAAPWTSACLGVAGQPGGERPLRYALQERHSKGDLQGARVWLGVMMSHVLKLPGGDKVRSDGEHGALSLHCSEGKAQAAADKHGEERCQYCVQCPQLFLAGLQDNCSCSRRDCGLLGLTVREKWDCRSGFEIGVDKEELVS</sequence>
<dbReference type="EMBL" id="JH171233">
    <property type="protein sequence ID" value="EHB11104.1"/>
    <property type="molecule type" value="Genomic_DNA"/>
</dbReference>
<protein>
    <submittedName>
        <fullName evidence="1">Uncharacterized protein</fullName>
    </submittedName>
</protein>
<accession>G5BP93</accession>
<gene>
    <name evidence="1" type="ORF">GW7_20015</name>
</gene>